<keyword evidence="1" id="KW-0812">Transmembrane</keyword>
<comment type="caution">
    <text evidence="2">The sequence shown here is derived from an EMBL/GenBank/DDBJ whole genome shotgun (WGS) entry which is preliminary data.</text>
</comment>
<feature type="transmembrane region" description="Helical" evidence="1">
    <location>
        <begin position="150"/>
        <end position="169"/>
    </location>
</feature>
<dbReference type="EMBL" id="JACYXZ010000005">
    <property type="protein sequence ID" value="MBD8871090.1"/>
    <property type="molecule type" value="Genomic_DNA"/>
</dbReference>
<keyword evidence="1" id="KW-0472">Membrane</keyword>
<evidence type="ECO:0000256" key="1">
    <source>
        <dbReference type="SAM" id="Phobius"/>
    </source>
</evidence>
<reference evidence="2" key="1">
    <citation type="submission" date="2020-09" db="EMBL/GenBank/DDBJ databases">
        <title>Nocardioides sp. strain MJB4 16S ribosomal RNA gene Genome sequencing and assembly.</title>
        <authorList>
            <person name="Kim I."/>
        </authorList>
    </citation>
    <scope>NUCLEOTIDE SEQUENCE</scope>
    <source>
        <strain evidence="2">MJB4</strain>
    </source>
</reference>
<accession>A0A927KBE6</accession>
<dbReference type="Proteomes" id="UP000616839">
    <property type="component" value="Unassembled WGS sequence"/>
</dbReference>
<feature type="transmembrane region" description="Helical" evidence="1">
    <location>
        <begin position="51"/>
        <end position="74"/>
    </location>
</feature>
<proteinExistence type="predicted"/>
<gene>
    <name evidence="2" type="ORF">IE331_15800</name>
</gene>
<dbReference type="NCBIfam" id="NF038065">
    <property type="entry name" value="Pr6Pr"/>
    <property type="match status" value="1"/>
</dbReference>
<dbReference type="PROSITE" id="PS51257">
    <property type="entry name" value="PROKAR_LIPOPROTEIN"/>
    <property type="match status" value="1"/>
</dbReference>
<protein>
    <submittedName>
        <fullName evidence="2">Pr6Pr family membrane protein</fullName>
    </submittedName>
</protein>
<organism evidence="2 3">
    <name type="scientific">Nocardioides donggukensis</name>
    <dbReference type="NCBI Taxonomy" id="2774019"/>
    <lineage>
        <taxon>Bacteria</taxon>
        <taxon>Bacillati</taxon>
        <taxon>Actinomycetota</taxon>
        <taxon>Actinomycetes</taxon>
        <taxon>Propionibacteriales</taxon>
        <taxon>Nocardioidaceae</taxon>
        <taxon>Nocardioides</taxon>
    </lineage>
</organism>
<dbReference type="InterPro" id="IPR049713">
    <property type="entry name" value="Pr6Pr-like"/>
</dbReference>
<keyword evidence="3" id="KW-1185">Reference proteome</keyword>
<dbReference type="AlphaFoldDB" id="A0A927KBE6"/>
<evidence type="ECO:0000313" key="3">
    <source>
        <dbReference type="Proteomes" id="UP000616839"/>
    </source>
</evidence>
<feature type="transmembrane region" description="Helical" evidence="1">
    <location>
        <begin position="189"/>
        <end position="209"/>
    </location>
</feature>
<evidence type="ECO:0000313" key="2">
    <source>
        <dbReference type="EMBL" id="MBD8871090.1"/>
    </source>
</evidence>
<keyword evidence="1" id="KW-1133">Transmembrane helix</keyword>
<feature type="transmembrane region" description="Helical" evidence="1">
    <location>
        <begin position="118"/>
        <end position="138"/>
    </location>
</feature>
<feature type="transmembrane region" description="Helical" evidence="1">
    <location>
        <begin position="86"/>
        <end position="106"/>
    </location>
</feature>
<dbReference type="RefSeq" id="WP_192144427.1">
    <property type="nucleotide sequence ID" value="NZ_JACYXZ010000005.1"/>
</dbReference>
<name>A0A927KBE6_9ACTN</name>
<sequence>MTGLRSPRHARALHLVTAVAAACAVLLQLVLVARGAAVLDETEDPGLATRLIRFASYLTIWSNVLVAWTAAALARDPGRDGRAWRALRISAVVVIFGVMVVHFFLLRPLLDLEGWNQAADTLLHVVVPALAVVGWLAFEPRGRVTWPLLGPFLALLGLWLTHTLVRGAVVDWYPYPFLDVLEIGYGRTLLNVGLVCAVMVGLFALARLVDRRLDRSSERESLARAD</sequence>